<feature type="domain" description="Methyltransferase" evidence="3">
    <location>
        <begin position="35"/>
        <end position="131"/>
    </location>
</feature>
<organism evidence="4 5">
    <name type="scientific">Sedimentisphaera salicampi</name>
    <dbReference type="NCBI Taxonomy" id="1941349"/>
    <lineage>
        <taxon>Bacteria</taxon>
        <taxon>Pseudomonadati</taxon>
        <taxon>Planctomycetota</taxon>
        <taxon>Phycisphaerae</taxon>
        <taxon>Sedimentisphaerales</taxon>
        <taxon>Sedimentisphaeraceae</taxon>
        <taxon>Sedimentisphaera</taxon>
    </lineage>
</organism>
<sequence length="184" mass="20279">MNSTHKHQHGGKSSELIVDTETVLELLDITPGQSILDAGCGNGYMTKLFSELTGIEGKVYAIDAHENSIENLKSEFSAENTEVHLASITERMPIEDASVDLVYLSNVFHGFTDGQISSFKKETSRILKPSGRLAVLEFKKEDTGFGPPLNIRYTPEELEKAVGMKAEICSPAGSFNYLSVFRFE</sequence>
<dbReference type="EMBL" id="CP021023">
    <property type="protein sequence ID" value="ARN56037.1"/>
    <property type="molecule type" value="Genomic_DNA"/>
</dbReference>
<dbReference type="InterPro" id="IPR051052">
    <property type="entry name" value="Diverse_substrate_MTase"/>
</dbReference>
<accession>A0A1W6LJT4</accession>
<dbReference type="AlphaFoldDB" id="A0A1W6LJT4"/>
<reference evidence="5" key="1">
    <citation type="submission" date="2017-04" db="EMBL/GenBank/DDBJ databases">
        <title>Comparative genomics and description of representatives of a novel lineage of planctomycetes thriving in anoxic sediments.</title>
        <authorList>
            <person name="Spring S."/>
            <person name="Bunk B."/>
            <person name="Sproer C."/>
        </authorList>
    </citation>
    <scope>NUCLEOTIDE SEQUENCE [LARGE SCALE GENOMIC DNA]</scope>
    <source>
        <strain evidence="5">ST-PulAB-D4</strain>
    </source>
</reference>
<proteinExistence type="predicted"/>
<dbReference type="KEGG" id="pbp:STSP1_00407"/>
<dbReference type="SUPFAM" id="SSF53335">
    <property type="entry name" value="S-adenosyl-L-methionine-dependent methyltransferases"/>
    <property type="match status" value="1"/>
</dbReference>
<keyword evidence="5" id="KW-1185">Reference proteome</keyword>
<dbReference type="Pfam" id="PF13649">
    <property type="entry name" value="Methyltransf_25"/>
    <property type="match status" value="1"/>
</dbReference>
<protein>
    <submittedName>
        <fullName evidence="4">Ubiquinone/menaquinone biosynthesis methyltransferase ubiE</fullName>
        <ecNumber evidence="4">2.1.1.163</ecNumber>
    </submittedName>
</protein>
<dbReference type="InterPro" id="IPR029063">
    <property type="entry name" value="SAM-dependent_MTases_sf"/>
</dbReference>
<dbReference type="GO" id="GO:0043770">
    <property type="term" value="F:demethylmenaquinone methyltransferase activity"/>
    <property type="evidence" value="ECO:0007669"/>
    <property type="project" value="UniProtKB-EC"/>
</dbReference>
<dbReference type="Gene3D" id="3.40.50.150">
    <property type="entry name" value="Vaccinia Virus protein VP39"/>
    <property type="match status" value="1"/>
</dbReference>
<keyword evidence="1 4" id="KW-0489">Methyltransferase</keyword>
<evidence type="ECO:0000259" key="3">
    <source>
        <dbReference type="Pfam" id="PF13649"/>
    </source>
</evidence>
<dbReference type="EC" id="2.1.1.163" evidence="4"/>
<evidence type="ECO:0000256" key="2">
    <source>
        <dbReference type="ARBA" id="ARBA00022679"/>
    </source>
</evidence>
<dbReference type="Proteomes" id="UP000193334">
    <property type="component" value="Chromosome"/>
</dbReference>
<dbReference type="GO" id="GO:0032259">
    <property type="term" value="P:methylation"/>
    <property type="evidence" value="ECO:0007669"/>
    <property type="project" value="UniProtKB-KW"/>
</dbReference>
<evidence type="ECO:0000313" key="4">
    <source>
        <dbReference type="EMBL" id="ARN56037.1"/>
    </source>
</evidence>
<evidence type="ECO:0000313" key="5">
    <source>
        <dbReference type="Proteomes" id="UP000193334"/>
    </source>
</evidence>
<keyword evidence="4" id="KW-0830">Ubiquinone</keyword>
<keyword evidence="2 4" id="KW-0808">Transferase</keyword>
<dbReference type="RefSeq" id="WP_085754753.1">
    <property type="nucleotide sequence ID" value="NZ_CP021023.1"/>
</dbReference>
<dbReference type="PANTHER" id="PTHR44942:SF4">
    <property type="entry name" value="METHYLTRANSFERASE TYPE 11 DOMAIN-CONTAINING PROTEIN"/>
    <property type="match status" value="1"/>
</dbReference>
<name>A0A1W6LJT4_9BACT</name>
<gene>
    <name evidence="4" type="primary">ubiE_1</name>
    <name evidence="4" type="ORF">STSP1_00407</name>
</gene>
<dbReference type="CDD" id="cd02440">
    <property type="entry name" value="AdoMet_MTases"/>
    <property type="match status" value="1"/>
</dbReference>
<dbReference type="PANTHER" id="PTHR44942">
    <property type="entry name" value="METHYLTRANSF_11 DOMAIN-CONTAINING PROTEIN"/>
    <property type="match status" value="1"/>
</dbReference>
<evidence type="ECO:0000256" key="1">
    <source>
        <dbReference type="ARBA" id="ARBA00022603"/>
    </source>
</evidence>
<dbReference type="InterPro" id="IPR041698">
    <property type="entry name" value="Methyltransf_25"/>
</dbReference>